<evidence type="ECO:0000256" key="7">
    <source>
        <dbReference type="ARBA" id="ARBA00022977"/>
    </source>
</evidence>
<evidence type="ECO:0000256" key="1">
    <source>
        <dbReference type="ARBA" id="ARBA00001881"/>
    </source>
</evidence>
<keyword evidence="7 9" id="KW-0784">Thiamine biosynthesis</keyword>
<dbReference type="PIRSF" id="PIRSF003170">
    <property type="entry name" value="Pet18p"/>
    <property type="match status" value="1"/>
</dbReference>
<comment type="catalytic activity">
    <reaction evidence="1 9">
        <text>4-amino-5-aminomethyl-2-methylpyrimidine + H2O = 4-amino-5-hydroxymethyl-2-methylpyrimidine + NH4(+)</text>
        <dbReference type="Rhea" id="RHEA:31799"/>
        <dbReference type="ChEBI" id="CHEBI:15377"/>
        <dbReference type="ChEBI" id="CHEBI:16892"/>
        <dbReference type="ChEBI" id="CHEBI:28938"/>
        <dbReference type="ChEBI" id="CHEBI:63416"/>
        <dbReference type="EC" id="3.5.99.2"/>
    </reaction>
</comment>
<dbReference type="NCBIfam" id="TIGR04306">
    <property type="entry name" value="salvage_TenA"/>
    <property type="match status" value="1"/>
</dbReference>
<keyword evidence="13" id="KW-1185">Reference proteome</keyword>
<comment type="pathway">
    <text evidence="2 9">Cofactor biosynthesis; thiamine diphosphate biosynthesis.</text>
</comment>
<comment type="function">
    <text evidence="9">Catalyzes an amino-pyrimidine hydrolysis reaction at the C5' of the pyrimidine moiety of thiamine compounds, a reaction that is part of a thiamine salvage pathway. Thus, catalyzes the conversion of 4-amino-5-aminomethyl-2-methylpyrimidine to 4-amino-5-hydroxymethyl-2-methylpyrimidine (HMP).</text>
</comment>
<dbReference type="InterPro" id="IPR026285">
    <property type="entry name" value="TenA_E"/>
</dbReference>
<sequence length="227" mass="26291">MKFTEHLVDKYKREWRQNFTHPFVQELGSGTLDKEKFRFYMIQDYLYLIDYARLFALGAMKADDLATMGKFAALLDSTLSGEMSLHRTYAAQFGISRQELEEAKPSPVTLAYSHYMLHVAQKGTLAELTAALLPCAWSYWEIGKELNAIPGAADHEFYGEWVRSYSSDEFGSHALWCIELMDRLAEGKSDAELARLEEIFLNTTRYEYMFWDMSYNGQMWPEATDSK</sequence>
<gene>
    <name evidence="12" type="primary">tenA</name>
    <name evidence="12" type="ORF">E1757_01110</name>
</gene>
<evidence type="ECO:0000313" key="12">
    <source>
        <dbReference type="EMBL" id="TDG00272.1"/>
    </source>
</evidence>
<evidence type="ECO:0000256" key="9">
    <source>
        <dbReference type="PIRNR" id="PIRNR003170"/>
    </source>
</evidence>
<evidence type="ECO:0000256" key="6">
    <source>
        <dbReference type="ARBA" id="ARBA00013647"/>
    </source>
</evidence>
<dbReference type="GO" id="GO:0009228">
    <property type="term" value="P:thiamine biosynthetic process"/>
    <property type="evidence" value="ECO:0007669"/>
    <property type="project" value="UniProtKB-KW"/>
</dbReference>
<evidence type="ECO:0000256" key="5">
    <source>
        <dbReference type="ARBA" id="ARBA00012684"/>
    </source>
</evidence>
<dbReference type="EC" id="3.5.99.2" evidence="5 9"/>
<dbReference type="PANTHER" id="PTHR43198:SF2">
    <property type="entry name" value="SI:CH1073-67J19.1-RELATED"/>
    <property type="match status" value="1"/>
</dbReference>
<dbReference type="Gene3D" id="1.20.910.10">
    <property type="entry name" value="Heme oxygenase-like"/>
    <property type="match status" value="1"/>
</dbReference>
<dbReference type="InterPro" id="IPR050967">
    <property type="entry name" value="Thiamine_Salvage_TenA"/>
</dbReference>
<dbReference type="AlphaFoldDB" id="A0A4R5KW80"/>
<dbReference type="InterPro" id="IPR004305">
    <property type="entry name" value="Thiaminase-2/PQQC"/>
</dbReference>
<dbReference type="Proteomes" id="UP000295636">
    <property type="component" value="Unassembled WGS sequence"/>
</dbReference>
<dbReference type="InterPro" id="IPR016084">
    <property type="entry name" value="Haem_Oase-like_multi-hlx"/>
</dbReference>
<evidence type="ECO:0000256" key="10">
    <source>
        <dbReference type="PIRSR" id="PIRSR003170-1"/>
    </source>
</evidence>
<dbReference type="UniPathway" id="UPA00060"/>
<comment type="similarity">
    <text evidence="3 9">Belongs to the TenA family.</text>
</comment>
<protein>
    <recommendedName>
        <fullName evidence="6 9">Aminopyrimidine aminohydrolase</fullName>
        <ecNumber evidence="5 9">3.5.99.2</ecNumber>
    </recommendedName>
</protein>
<dbReference type="RefSeq" id="WP_133224981.1">
    <property type="nucleotide sequence ID" value="NZ_SMRT01000001.1"/>
</dbReference>
<dbReference type="GO" id="GO:0005829">
    <property type="term" value="C:cytosol"/>
    <property type="evidence" value="ECO:0007669"/>
    <property type="project" value="TreeGrafter"/>
</dbReference>
<dbReference type="PANTHER" id="PTHR43198">
    <property type="entry name" value="BIFUNCTIONAL TH2 PROTEIN"/>
    <property type="match status" value="1"/>
</dbReference>
<evidence type="ECO:0000256" key="3">
    <source>
        <dbReference type="ARBA" id="ARBA00010264"/>
    </source>
</evidence>
<keyword evidence="9" id="KW-0378">Hydrolase</keyword>
<evidence type="ECO:0000256" key="4">
    <source>
        <dbReference type="ARBA" id="ARBA00011881"/>
    </source>
</evidence>
<dbReference type="InterPro" id="IPR027574">
    <property type="entry name" value="Thiaminase_II"/>
</dbReference>
<feature type="active site" description="Proton donor" evidence="10">
    <location>
        <position position="207"/>
    </location>
</feature>
<comment type="catalytic activity">
    <reaction evidence="8 9">
        <text>thiamine + H2O = 5-(2-hydroxyethyl)-4-methylthiazole + 4-amino-5-hydroxymethyl-2-methylpyrimidine + H(+)</text>
        <dbReference type="Rhea" id="RHEA:17509"/>
        <dbReference type="ChEBI" id="CHEBI:15377"/>
        <dbReference type="ChEBI" id="CHEBI:15378"/>
        <dbReference type="ChEBI" id="CHEBI:16892"/>
        <dbReference type="ChEBI" id="CHEBI:17957"/>
        <dbReference type="ChEBI" id="CHEBI:18385"/>
        <dbReference type="EC" id="3.5.99.2"/>
    </reaction>
</comment>
<dbReference type="CDD" id="cd19366">
    <property type="entry name" value="TenA_C_BhTenA-like"/>
    <property type="match status" value="1"/>
</dbReference>
<name>A0A4R5KW80_9BACL</name>
<proteinExistence type="inferred from homology"/>
<dbReference type="GO" id="GO:0009229">
    <property type="term" value="P:thiamine diphosphate biosynthetic process"/>
    <property type="evidence" value="ECO:0007669"/>
    <property type="project" value="UniProtKB-UniPathway"/>
</dbReference>
<organism evidence="12 13">
    <name type="scientific">Paenibacillus piri</name>
    <dbReference type="NCBI Taxonomy" id="2547395"/>
    <lineage>
        <taxon>Bacteria</taxon>
        <taxon>Bacillati</taxon>
        <taxon>Bacillota</taxon>
        <taxon>Bacilli</taxon>
        <taxon>Bacillales</taxon>
        <taxon>Paenibacillaceae</taxon>
        <taxon>Paenibacillus</taxon>
    </lineage>
</organism>
<dbReference type="Pfam" id="PF03070">
    <property type="entry name" value="TENA_THI-4"/>
    <property type="match status" value="1"/>
</dbReference>
<evidence type="ECO:0000256" key="8">
    <source>
        <dbReference type="ARBA" id="ARBA00048337"/>
    </source>
</evidence>
<evidence type="ECO:0000313" key="13">
    <source>
        <dbReference type="Proteomes" id="UP000295636"/>
    </source>
</evidence>
<dbReference type="SUPFAM" id="SSF48613">
    <property type="entry name" value="Heme oxygenase-like"/>
    <property type="match status" value="1"/>
</dbReference>
<comment type="subunit">
    <text evidence="4">Homotetramer.</text>
</comment>
<reference evidence="12 13" key="1">
    <citation type="submission" date="2019-03" db="EMBL/GenBank/DDBJ databases">
        <title>This is whole genome sequence of Paenibacillus sp MS74 strain.</title>
        <authorList>
            <person name="Trinh H.N."/>
        </authorList>
    </citation>
    <scope>NUCLEOTIDE SEQUENCE [LARGE SCALE GENOMIC DNA]</scope>
    <source>
        <strain evidence="12 13">MS74</strain>
    </source>
</reference>
<evidence type="ECO:0000256" key="2">
    <source>
        <dbReference type="ARBA" id="ARBA00004948"/>
    </source>
</evidence>
<dbReference type="EMBL" id="SMRT01000001">
    <property type="protein sequence ID" value="TDG00272.1"/>
    <property type="molecule type" value="Genomic_DNA"/>
</dbReference>
<evidence type="ECO:0000259" key="11">
    <source>
        <dbReference type="Pfam" id="PF03070"/>
    </source>
</evidence>
<feature type="domain" description="Thiaminase-2/PQQC" evidence="11">
    <location>
        <begin position="12"/>
        <end position="216"/>
    </location>
</feature>
<dbReference type="GO" id="GO:0050334">
    <property type="term" value="F:thiaminase activity"/>
    <property type="evidence" value="ECO:0007669"/>
    <property type="project" value="UniProtKB-UniRule"/>
</dbReference>
<comment type="caution">
    <text evidence="12">The sequence shown here is derived from an EMBL/GenBank/DDBJ whole genome shotgun (WGS) entry which is preliminary data.</text>
</comment>
<dbReference type="OrthoDB" id="34166at2"/>
<accession>A0A4R5KW80</accession>